<sequence>MTGLRHGGQLAAAAAHYRIPLHKWLDLSTGINPEGWPVPALAAEVWQRLPDMNDGLDAVLADWAGAPADAYCVPLPGSQAAIQLLPRLRAAARVGVPVPGYAEHAHRWRSAGHEVVELNSAVEVDIALPQLDVLVLVQPNNPTGALWPAAQLRSWHQQLATRGGWLVVDEAFMDPIAAPQSLAGASGAPGLVVLRSLGKFFGLAGLRSGLALTDRALGAALAAELGPWAVSGPARSLVRQAVADRTWQVQTARNLQRAQARLVHLLEQAGLTVAGSTPLFCYVPHPAAVFVADELARQGILVRHWDAAENGGQAALRFGLPPADAGQWQRLAQALRTIR</sequence>
<evidence type="ECO:0000256" key="7">
    <source>
        <dbReference type="ARBA" id="ARBA00023239"/>
    </source>
</evidence>
<gene>
    <name evidence="11" type="primary">cobD</name>
    <name evidence="11" type="ORF">AB5I84_03025</name>
</gene>
<dbReference type="Gene3D" id="3.40.640.10">
    <property type="entry name" value="Type I PLP-dependent aspartate aminotransferase-like (Major domain)"/>
    <property type="match status" value="1"/>
</dbReference>
<accession>A0ABV4AF02</accession>
<dbReference type="NCBIfam" id="TIGR01140">
    <property type="entry name" value="L_thr_O3P_dcar"/>
    <property type="match status" value="1"/>
</dbReference>
<dbReference type="SUPFAM" id="SSF53383">
    <property type="entry name" value="PLP-dependent transferases"/>
    <property type="match status" value="1"/>
</dbReference>
<evidence type="ECO:0000256" key="4">
    <source>
        <dbReference type="ARBA" id="ARBA00012285"/>
    </source>
</evidence>
<dbReference type="InterPro" id="IPR015422">
    <property type="entry name" value="PyrdxlP-dep_Trfase_small"/>
</dbReference>
<dbReference type="Proteomes" id="UP001562065">
    <property type="component" value="Unassembled WGS sequence"/>
</dbReference>
<dbReference type="Pfam" id="PF00155">
    <property type="entry name" value="Aminotran_1_2"/>
    <property type="match status" value="1"/>
</dbReference>
<evidence type="ECO:0000256" key="1">
    <source>
        <dbReference type="ARBA" id="ARBA00001933"/>
    </source>
</evidence>
<comment type="cofactor">
    <cofactor evidence="1">
        <name>pyridoxal 5'-phosphate</name>
        <dbReference type="ChEBI" id="CHEBI:597326"/>
    </cofactor>
</comment>
<evidence type="ECO:0000256" key="6">
    <source>
        <dbReference type="ARBA" id="ARBA00022898"/>
    </source>
</evidence>
<dbReference type="EMBL" id="JBGCUO010000001">
    <property type="protein sequence ID" value="MEY1661117.1"/>
    <property type="molecule type" value="Genomic_DNA"/>
</dbReference>
<comment type="pathway">
    <text evidence="3">Cofactor biosynthesis; adenosylcobalamin biosynthesis.</text>
</comment>
<dbReference type="RefSeq" id="WP_369454356.1">
    <property type="nucleotide sequence ID" value="NZ_JBGCUO010000001.1"/>
</dbReference>
<dbReference type="EC" id="4.1.1.81" evidence="4"/>
<evidence type="ECO:0000256" key="3">
    <source>
        <dbReference type="ARBA" id="ARBA00004953"/>
    </source>
</evidence>
<evidence type="ECO:0000256" key="5">
    <source>
        <dbReference type="ARBA" id="ARBA00022573"/>
    </source>
</evidence>
<evidence type="ECO:0000259" key="10">
    <source>
        <dbReference type="Pfam" id="PF00155"/>
    </source>
</evidence>
<dbReference type="PANTHER" id="PTHR42885:SF1">
    <property type="entry name" value="THREONINE-PHOSPHATE DECARBOXYLASE"/>
    <property type="match status" value="1"/>
</dbReference>
<evidence type="ECO:0000256" key="8">
    <source>
        <dbReference type="ARBA" id="ARBA00029996"/>
    </source>
</evidence>
<dbReference type="GO" id="GO:0048472">
    <property type="term" value="F:threonine-phosphate decarboxylase activity"/>
    <property type="evidence" value="ECO:0007669"/>
    <property type="project" value="UniProtKB-EC"/>
</dbReference>
<dbReference type="InterPro" id="IPR015424">
    <property type="entry name" value="PyrdxlP-dep_Trfase"/>
</dbReference>
<comment type="caution">
    <text evidence="11">The sequence shown here is derived from an EMBL/GenBank/DDBJ whole genome shotgun (WGS) entry which is preliminary data.</text>
</comment>
<dbReference type="InterPro" id="IPR015421">
    <property type="entry name" value="PyrdxlP-dep_Trfase_major"/>
</dbReference>
<keyword evidence="7 11" id="KW-0456">Lyase</keyword>
<dbReference type="InterPro" id="IPR004839">
    <property type="entry name" value="Aminotransferase_I/II_large"/>
</dbReference>
<comment type="catalytic activity">
    <reaction evidence="9">
        <text>O-phospho-L-threonine + H(+) = (R)-1-aminopropan-2-yl phosphate + CO2</text>
        <dbReference type="Rhea" id="RHEA:11492"/>
        <dbReference type="ChEBI" id="CHEBI:15378"/>
        <dbReference type="ChEBI" id="CHEBI:16526"/>
        <dbReference type="ChEBI" id="CHEBI:58563"/>
        <dbReference type="ChEBI" id="CHEBI:58675"/>
        <dbReference type="EC" id="4.1.1.81"/>
    </reaction>
</comment>
<feature type="domain" description="Aminotransferase class I/classII large" evidence="10">
    <location>
        <begin position="56"/>
        <end position="335"/>
    </location>
</feature>
<proteinExistence type="predicted"/>
<protein>
    <recommendedName>
        <fullName evidence="4">threonine-phosphate decarboxylase</fullName>
        <ecNumber evidence="4">4.1.1.81</ecNumber>
    </recommendedName>
    <alternativeName>
        <fullName evidence="8">L-threonine-O-3-phosphate decarboxylase</fullName>
    </alternativeName>
</protein>
<evidence type="ECO:0000313" key="12">
    <source>
        <dbReference type="Proteomes" id="UP001562065"/>
    </source>
</evidence>
<keyword evidence="12" id="KW-1185">Reference proteome</keyword>
<keyword evidence="5" id="KW-0169">Cobalamin biosynthesis</keyword>
<organism evidence="11 12">
    <name type="scientific">Isoalcanivorax beigongshangi</name>
    <dbReference type="NCBI Taxonomy" id="3238810"/>
    <lineage>
        <taxon>Bacteria</taxon>
        <taxon>Pseudomonadati</taxon>
        <taxon>Pseudomonadota</taxon>
        <taxon>Gammaproteobacteria</taxon>
        <taxon>Oceanospirillales</taxon>
        <taxon>Alcanivoracaceae</taxon>
        <taxon>Isoalcanivorax</taxon>
    </lineage>
</organism>
<dbReference type="Gene3D" id="3.90.1150.10">
    <property type="entry name" value="Aspartate Aminotransferase, domain 1"/>
    <property type="match status" value="1"/>
</dbReference>
<evidence type="ECO:0000256" key="9">
    <source>
        <dbReference type="ARBA" id="ARBA00048531"/>
    </source>
</evidence>
<reference evidence="11 12" key="1">
    <citation type="submission" date="2024-07" db="EMBL/GenBank/DDBJ databases">
        <authorList>
            <person name="Ren Q."/>
        </authorList>
    </citation>
    <scope>NUCLEOTIDE SEQUENCE [LARGE SCALE GENOMIC DNA]</scope>
    <source>
        <strain evidence="11 12">REN37</strain>
    </source>
</reference>
<dbReference type="InterPro" id="IPR005860">
    <property type="entry name" value="CobD"/>
</dbReference>
<keyword evidence="6" id="KW-0663">Pyridoxal phosphate</keyword>
<dbReference type="CDD" id="cd00609">
    <property type="entry name" value="AAT_like"/>
    <property type="match status" value="1"/>
</dbReference>
<evidence type="ECO:0000313" key="11">
    <source>
        <dbReference type="EMBL" id="MEY1661117.1"/>
    </source>
</evidence>
<comment type="function">
    <text evidence="2">Decarboxylates L-threonine-O-3-phosphate to yield (R)-1-amino-2-propanol O-2-phosphate, the precursor for the linkage between the nucleotide loop and the corrin ring in cobalamin.</text>
</comment>
<evidence type="ECO:0000256" key="2">
    <source>
        <dbReference type="ARBA" id="ARBA00003444"/>
    </source>
</evidence>
<name>A0ABV4AF02_9GAMM</name>
<dbReference type="PANTHER" id="PTHR42885">
    <property type="entry name" value="HISTIDINOL-PHOSPHATE AMINOTRANSFERASE-RELATED"/>
    <property type="match status" value="1"/>
</dbReference>